<comment type="caution">
    <text evidence="13">The sequence shown here is derived from an EMBL/GenBank/DDBJ whole genome shotgun (WGS) entry which is preliminary data.</text>
</comment>
<reference evidence="13 14" key="1">
    <citation type="submission" date="2016-11" db="EMBL/GenBank/DDBJ databases">
        <title>Study of marine rhodopsin-containing bacteria.</title>
        <authorList>
            <person name="Yoshizawa S."/>
            <person name="Kumagai Y."/>
            <person name="Kogure K."/>
        </authorList>
    </citation>
    <scope>NUCLEOTIDE SEQUENCE [LARGE SCALE GENOMIC DNA]</scope>
    <source>
        <strain evidence="13 14">SG-29</strain>
    </source>
</reference>
<dbReference type="RefSeq" id="WP_094548908.1">
    <property type="nucleotide sequence ID" value="NZ_MQWB01000001.1"/>
</dbReference>
<dbReference type="Pfam" id="PF08448">
    <property type="entry name" value="PAS_4"/>
    <property type="match status" value="1"/>
</dbReference>
<dbReference type="PROSITE" id="PS50109">
    <property type="entry name" value="HIS_KIN"/>
    <property type="match status" value="1"/>
</dbReference>
<dbReference type="CDD" id="cd00130">
    <property type="entry name" value="PAS"/>
    <property type="match status" value="2"/>
</dbReference>
<dbReference type="PROSITE" id="PS50110">
    <property type="entry name" value="RESPONSE_REGULATORY"/>
    <property type="match status" value="1"/>
</dbReference>
<comment type="catalytic activity">
    <reaction evidence="1">
        <text>ATP + protein L-histidine = ADP + protein N-phospho-L-histidine.</text>
        <dbReference type="EC" id="2.7.13.3"/>
    </reaction>
</comment>
<feature type="region of interest" description="Disordered" evidence="8">
    <location>
        <begin position="1159"/>
        <end position="1203"/>
    </location>
</feature>
<dbReference type="SUPFAM" id="SSF52172">
    <property type="entry name" value="CheY-like"/>
    <property type="match status" value="1"/>
</dbReference>
<dbReference type="PROSITE" id="PS50113">
    <property type="entry name" value="PAC"/>
    <property type="match status" value="2"/>
</dbReference>
<keyword evidence="14" id="KW-1185">Reference proteome</keyword>
<feature type="domain" description="Response regulatory" evidence="10">
    <location>
        <begin position="1227"/>
        <end position="1343"/>
    </location>
</feature>
<dbReference type="Gene3D" id="3.30.450.20">
    <property type="entry name" value="PAS domain"/>
    <property type="match status" value="3"/>
</dbReference>
<dbReference type="InterPro" id="IPR003018">
    <property type="entry name" value="GAF"/>
</dbReference>
<evidence type="ECO:0000256" key="5">
    <source>
        <dbReference type="ARBA" id="ARBA00022777"/>
    </source>
</evidence>
<dbReference type="SMART" id="SM00065">
    <property type="entry name" value="GAF"/>
    <property type="match status" value="2"/>
</dbReference>
<dbReference type="SUPFAM" id="SSF55781">
    <property type="entry name" value="GAF domain-like"/>
    <property type="match status" value="2"/>
</dbReference>
<evidence type="ECO:0000256" key="1">
    <source>
        <dbReference type="ARBA" id="ARBA00000085"/>
    </source>
</evidence>
<feature type="domain" description="Histidine kinase" evidence="9">
    <location>
        <begin position="855"/>
        <end position="1068"/>
    </location>
</feature>
<dbReference type="SUPFAM" id="SSF55874">
    <property type="entry name" value="ATPase domain of HSP90 chaperone/DNA topoisomerase II/histidine kinase"/>
    <property type="match status" value="1"/>
</dbReference>
<feature type="coiled-coil region" evidence="7">
    <location>
        <begin position="684"/>
        <end position="711"/>
    </location>
</feature>
<keyword evidence="3 6" id="KW-0597">Phosphoprotein</keyword>
<dbReference type="EMBL" id="MQWB01000001">
    <property type="protein sequence ID" value="OZC03491.1"/>
    <property type="molecule type" value="Genomic_DNA"/>
</dbReference>
<dbReference type="InterPro" id="IPR035965">
    <property type="entry name" value="PAS-like_dom_sf"/>
</dbReference>
<dbReference type="InterPro" id="IPR004358">
    <property type="entry name" value="Sig_transdc_His_kin-like_C"/>
</dbReference>
<dbReference type="InterPro" id="IPR036890">
    <property type="entry name" value="HATPase_C_sf"/>
</dbReference>
<proteinExistence type="predicted"/>
<dbReference type="InterPro" id="IPR000014">
    <property type="entry name" value="PAS"/>
</dbReference>
<dbReference type="Gene3D" id="3.30.450.40">
    <property type="match status" value="2"/>
</dbReference>
<evidence type="ECO:0000256" key="8">
    <source>
        <dbReference type="SAM" id="MobiDB-lite"/>
    </source>
</evidence>
<dbReference type="InParanoid" id="A0A259U0J1"/>
<feature type="domain" description="PAC" evidence="12">
    <location>
        <begin position="471"/>
        <end position="524"/>
    </location>
</feature>
<feature type="region of interest" description="Disordered" evidence="8">
    <location>
        <begin position="1067"/>
        <end position="1128"/>
    </location>
</feature>
<sequence length="1347" mass="146245">MEDSPRLIVLSASPAGEDFLRSQSLVEAPIVVPSAAILAATLRDEPHDGVVVMDPDEAGAAWDAVRAFAPETPTAVVSDMPIPGVPTVLPDGLHGWITALRPPVKWDAVRNTDSLEAFAHHLPIGVYRSTPDGRILYANPALAQTLGVESVEALASLDVRKDLGYPRELFVEEILRTGSVRNHVVWWRDPAGREVYTRENGRATYDASGEVMYYEGTMEDVTTEHLAHRRERSRARQMEALVRFAESADLAMDREALLNAAVEAGVDATGSDWGLLILHDGEINQVEAWSSEFPPEAIGEIAATGAFAYVPLETETFLLRDVQGSSLQIPGVVREAMSRYGFRSFGSFPLVRDGKAVGAFIAGFNTPHTFDDDERQMVAALTWHLAGALARERAERDLRDSEETLQFIAEATNHVLYRLRHTPEANTFDYISPAIETLTGFSLEALKAEGGLPALVGEDIFVQPLAPGESHINEVYQMRTAGQEVRWVENSAFPWVDEKGETIGVVGVLHDVTDRVQREELAAARAKAALASQTALASLARFNAPSLDAFSEVAAQSALQTLDADRVAVCIFDGVEVTARATATRAPEATVLFRPIPLGELDGLLETIGEHRTLAIADTSQDPRAEALPLGERFEGSGFHSVLAAAIWRSGKPVGFVLMNRKDSYTWTTEEQDFAAGVADAIALAVERAERARAESALMESEERHRALAEMSSDYAFVLCKWEGMDPIVTWIGGAIEDVTGYPISAFQDASGMRKLLYEESLAAAYAAFEGLEEGCEATAELRLRTRSGEDRWVSHRVRAGEMLKSEGRLMYHSGQDITLRKQSEAALIHAREQAEAAQAAAEEMGMLKSSFLANMSHEIRTPLTGILGFSDLLAEELEGEQREYAEFIERSGRRLLDTLNSVLDLSRLQADHVQPELRPVDLAEEAREAVQLLTPLATERGLSLRFSARGPVHAMLDRTCINRTLTNLIGNALKFTDQGGVDVVVEASGDDARLIVRDTGIGIAPDFLPHLFDEFRQASQGEARSHEGSGLGLAITHRLVDLMNGDIAVESELDVGTTFTLRFEAVRQPPPELTEARRPPEWTTGIQAPEALNTPPRAPATPPEASGETPEGSGGDGQGTPSGDPVLIVRPAEDRATPEPPRPPVSPVQTWLASLDIHPFGDATPETPHKNVSAGLENPPRPADTAPESYPEAPPASHDPMIDAARPATIPPTSPEDAAADDARPCVLVVEDNADTRMLLDRILRKTYRVIAVGGAREALGAMNVQRFDALVLDINLGGKETGADVLRIARAMPDHEEVYAIALTAYALPGDRERLLSAGFDEYISKPFTRHALLESLTAGVQASL</sequence>
<evidence type="ECO:0000259" key="11">
    <source>
        <dbReference type="PROSITE" id="PS50112"/>
    </source>
</evidence>
<evidence type="ECO:0000313" key="14">
    <source>
        <dbReference type="Proteomes" id="UP000216446"/>
    </source>
</evidence>
<dbReference type="Pfam" id="PF00072">
    <property type="entry name" value="Response_reg"/>
    <property type="match status" value="1"/>
</dbReference>
<dbReference type="NCBIfam" id="TIGR00229">
    <property type="entry name" value="sensory_box"/>
    <property type="match status" value="2"/>
</dbReference>
<dbReference type="Gene3D" id="3.30.565.10">
    <property type="entry name" value="Histidine kinase-like ATPase, C-terminal domain"/>
    <property type="match status" value="1"/>
</dbReference>
<dbReference type="InterPro" id="IPR036097">
    <property type="entry name" value="HisK_dim/P_sf"/>
</dbReference>
<dbReference type="SMART" id="SM00388">
    <property type="entry name" value="HisKA"/>
    <property type="match status" value="1"/>
</dbReference>
<dbReference type="CDD" id="cd16922">
    <property type="entry name" value="HATPase_EvgS-ArcB-TorS-like"/>
    <property type="match status" value="1"/>
</dbReference>
<dbReference type="InterPro" id="IPR003661">
    <property type="entry name" value="HisK_dim/P_dom"/>
</dbReference>
<evidence type="ECO:0000259" key="10">
    <source>
        <dbReference type="PROSITE" id="PS50110"/>
    </source>
</evidence>
<dbReference type="GO" id="GO:0000155">
    <property type="term" value="F:phosphorelay sensor kinase activity"/>
    <property type="evidence" value="ECO:0007669"/>
    <property type="project" value="InterPro"/>
</dbReference>
<keyword evidence="5" id="KW-0418">Kinase</keyword>
<dbReference type="SMART" id="SM00086">
    <property type="entry name" value="PAC"/>
    <property type="match status" value="3"/>
</dbReference>
<dbReference type="SUPFAM" id="SSF47384">
    <property type="entry name" value="Homodimeric domain of signal transducing histidine kinase"/>
    <property type="match status" value="1"/>
</dbReference>
<dbReference type="InterPro" id="IPR001610">
    <property type="entry name" value="PAC"/>
</dbReference>
<dbReference type="EC" id="2.7.13.3" evidence="2"/>
<keyword evidence="7" id="KW-0175">Coiled coil</keyword>
<evidence type="ECO:0000256" key="4">
    <source>
        <dbReference type="ARBA" id="ARBA00022679"/>
    </source>
</evidence>
<dbReference type="InterPro" id="IPR001789">
    <property type="entry name" value="Sig_transdc_resp-reg_receiver"/>
</dbReference>
<dbReference type="SMART" id="SM00091">
    <property type="entry name" value="PAS"/>
    <property type="match status" value="2"/>
</dbReference>
<dbReference type="PRINTS" id="PR00344">
    <property type="entry name" value="BCTRLSENSOR"/>
</dbReference>
<evidence type="ECO:0000259" key="9">
    <source>
        <dbReference type="PROSITE" id="PS50109"/>
    </source>
</evidence>
<keyword evidence="4" id="KW-0808">Transferase</keyword>
<dbReference type="Pfam" id="PF00512">
    <property type="entry name" value="HisKA"/>
    <property type="match status" value="1"/>
</dbReference>
<dbReference type="Proteomes" id="UP000216446">
    <property type="component" value="Unassembled WGS sequence"/>
</dbReference>
<dbReference type="InterPro" id="IPR011006">
    <property type="entry name" value="CheY-like_superfamily"/>
</dbReference>
<dbReference type="SMART" id="SM00448">
    <property type="entry name" value="REC"/>
    <property type="match status" value="1"/>
</dbReference>
<dbReference type="OrthoDB" id="9796457at2"/>
<name>A0A259U0J1_9BACT</name>
<evidence type="ECO:0000256" key="2">
    <source>
        <dbReference type="ARBA" id="ARBA00012438"/>
    </source>
</evidence>
<evidence type="ECO:0000256" key="3">
    <source>
        <dbReference type="ARBA" id="ARBA00022553"/>
    </source>
</evidence>
<feature type="domain" description="PAC" evidence="12">
    <location>
        <begin position="778"/>
        <end position="830"/>
    </location>
</feature>
<dbReference type="PANTHER" id="PTHR43047">
    <property type="entry name" value="TWO-COMPONENT HISTIDINE PROTEIN KINASE"/>
    <property type="match status" value="1"/>
</dbReference>
<feature type="modified residue" description="4-aspartylphosphate" evidence="6">
    <location>
        <position position="1275"/>
    </location>
</feature>
<accession>A0A259U0J1</accession>
<dbReference type="Pfam" id="PF01590">
    <property type="entry name" value="GAF"/>
    <property type="match status" value="2"/>
</dbReference>
<dbReference type="Pfam" id="PF02518">
    <property type="entry name" value="HATPase_c"/>
    <property type="match status" value="1"/>
</dbReference>
<dbReference type="SMART" id="SM00387">
    <property type="entry name" value="HATPase_c"/>
    <property type="match status" value="1"/>
</dbReference>
<feature type="domain" description="PAS" evidence="11">
    <location>
        <begin position="111"/>
        <end position="154"/>
    </location>
</feature>
<dbReference type="SUPFAM" id="SSF55785">
    <property type="entry name" value="PYP-like sensor domain (PAS domain)"/>
    <property type="match status" value="3"/>
</dbReference>
<evidence type="ECO:0000256" key="7">
    <source>
        <dbReference type="SAM" id="Coils"/>
    </source>
</evidence>
<gene>
    <name evidence="13" type="ORF">BSZ36_11160</name>
</gene>
<dbReference type="InterPro" id="IPR005467">
    <property type="entry name" value="His_kinase_dom"/>
</dbReference>
<dbReference type="InterPro" id="IPR000700">
    <property type="entry name" value="PAS-assoc_C"/>
</dbReference>
<dbReference type="InterPro" id="IPR029016">
    <property type="entry name" value="GAF-like_dom_sf"/>
</dbReference>
<evidence type="ECO:0000259" key="12">
    <source>
        <dbReference type="PROSITE" id="PS50113"/>
    </source>
</evidence>
<protein>
    <recommendedName>
        <fullName evidence="2">histidine kinase</fullName>
        <ecNumber evidence="2">2.7.13.3</ecNumber>
    </recommendedName>
</protein>
<dbReference type="PANTHER" id="PTHR43047:SF64">
    <property type="entry name" value="HISTIDINE KINASE CONTAINING CHEY-HOMOLOGOUS RECEIVER DOMAIN AND PAS DOMAIN-RELATED"/>
    <property type="match status" value="1"/>
</dbReference>
<organism evidence="13 14">
    <name type="scientific">Rubricoccus marinus</name>
    <dbReference type="NCBI Taxonomy" id="716817"/>
    <lineage>
        <taxon>Bacteria</taxon>
        <taxon>Pseudomonadati</taxon>
        <taxon>Rhodothermota</taxon>
        <taxon>Rhodothermia</taxon>
        <taxon>Rhodothermales</taxon>
        <taxon>Rubricoccaceae</taxon>
        <taxon>Rubricoccus</taxon>
    </lineage>
</organism>
<dbReference type="InterPro" id="IPR013656">
    <property type="entry name" value="PAS_4"/>
</dbReference>
<dbReference type="Gene3D" id="3.40.50.2300">
    <property type="match status" value="1"/>
</dbReference>
<dbReference type="Gene3D" id="1.10.287.130">
    <property type="match status" value="1"/>
</dbReference>
<dbReference type="Pfam" id="PF13426">
    <property type="entry name" value="PAS_9"/>
    <property type="match status" value="1"/>
</dbReference>
<evidence type="ECO:0000313" key="13">
    <source>
        <dbReference type="EMBL" id="OZC03491.1"/>
    </source>
</evidence>
<dbReference type="CDD" id="cd00082">
    <property type="entry name" value="HisKA"/>
    <property type="match status" value="1"/>
</dbReference>
<evidence type="ECO:0000256" key="6">
    <source>
        <dbReference type="PROSITE-ProRule" id="PRU00169"/>
    </source>
</evidence>
<dbReference type="InterPro" id="IPR003594">
    <property type="entry name" value="HATPase_dom"/>
</dbReference>
<dbReference type="PROSITE" id="PS50112">
    <property type="entry name" value="PAS"/>
    <property type="match status" value="1"/>
</dbReference>